<evidence type="ECO:0000256" key="4">
    <source>
        <dbReference type="ARBA" id="ARBA00022982"/>
    </source>
</evidence>
<keyword evidence="3" id="KW-0479">Metal-binding</keyword>
<dbReference type="CDD" id="cd00730">
    <property type="entry name" value="rubredoxin"/>
    <property type="match status" value="1"/>
</dbReference>
<proteinExistence type="predicted"/>
<accession>A0A7G5XL52</accession>
<dbReference type="Gene3D" id="2.20.28.10">
    <property type="match status" value="1"/>
</dbReference>
<dbReference type="InterPro" id="IPR024934">
    <property type="entry name" value="Rubredoxin-like_dom"/>
</dbReference>
<dbReference type="AlphaFoldDB" id="A0A7G5XL52"/>
<dbReference type="GO" id="GO:0043448">
    <property type="term" value="P:alkane catabolic process"/>
    <property type="evidence" value="ECO:0007669"/>
    <property type="project" value="TreeGrafter"/>
</dbReference>
<dbReference type="Proteomes" id="UP000515344">
    <property type="component" value="Chromosome"/>
</dbReference>
<evidence type="ECO:0000256" key="5">
    <source>
        <dbReference type="ARBA" id="ARBA00023004"/>
    </source>
</evidence>
<dbReference type="KEGG" id="lacs:H4075_08495"/>
<sequence length="498" mass="57221">MKNSSTIKINFRGGIISPGDLYNILVAATKVGVRHVSFGLRQQLLITVAVEDRQTFLDELDLIDIAYEVGTVQFPNIVSSYPAEEIFINNTWLSEGVYKDIFDGIDYQPTLKINVSDSNQSFTPMLTGNINWVAAKESAHFWHLFIRFPKTNIIFEWNQLVYTNDVAKVSKEIEEIILDHRDRFSDNTEAQGETLMKLVHTDRYITKPVEKPVQLPAFNLPYYEGFNRYNNNKYWMGVYRRDELFSVDFLKEVCKLCLETKIGQLCSTPWKSIIVKGIDEKDKLKWSLLLDKYHLNVRHAANELNFQVEDDCREGLALKNYLVKQLNNEDTRTFGLCFGIKTRSKSEVFSSILVKRKPLLKLFGWELFYVYDILCANDFNPNARTGFVFSSNNPKFLLSEQLRRSVNAFYQNREGKLALVEKVLPVKKEVEKKPAAQYVYQCTDCLTVYDETVGEPENNIAAGVSFESLPADYCCPLCDAGKESFTKIEKSKLGLQTV</sequence>
<evidence type="ECO:0000313" key="8">
    <source>
        <dbReference type="Proteomes" id="UP000515344"/>
    </source>
</evidence>
<evidence type="ECO:0000313" key="7">
    <source>
        <dbReference type="EMBL" id="QNA46205.1"/>
    </source>
</evidence>
<dbReference type="GO" id="GO:0009055">
    <property type="term" value="F:electron transfer activity"/>
    <property type="evidence" value="ECO:0007669"/>
    <property type="project" value="TreeGrafter"/>
</dbReference>
<dbReference type="EMBL" id="CP060007">
    <property type="protein sequence ID" value="QNA46205.1"/>
    <property type="molecule type" value="Genomic_DNA"/>
</dbReference>
<keyword evidence="5" id="KW-0408">Iron</keyword>
<keyword evidence="4" id="KW-0249">Electron transport</keyword>
<dbReference type="SUPFAM" id="SSF57802">
    <property type="entry name" value="Rubredoxin-like"/>
    <property type="match status" value="1"/>
</dbReference>
<reference evidence="8" key="1">
    <citation type="submission" date="2020-08" db="EMBL/GenBank/DDBJ databases">
        <title>Lacibacter sp. S13-6-6 genome sequencing.</title>
        <authorList>
            <person name="Jin L."/>
        </authorList>
    </citation>
    <scope>NUCLEOTIDE SEQUENCE [LARGE SCALE GENOMIC DNA]</scope>
    <source>
        <strain evidence="8">S13-6-6</strain>
    </source>
</reference>
<organism evidence="7 8">
    <name type="scientific">Lacibacter sediminis</name>
    <dbReference type="NCBI Taxonomy" id="2760713"/>
    <lineage>
        <taxon>Bacteria</taxon>
        <taxon>Pseudomonadati</taxon>
        <taxon>Bacteroidota</taxon>
        <taxon>Chitinophagia</taxon>
        <taxon>Chitinophagales</taxon>
        <taxon>Chitinophagaceae</taxon>
        <taxon>Lacibacter</taxon>
    </lineage>
</organism>
<name>A0A7G5XL52_9BACT</name>
<protein>
    <submittedName>
        <fullName evidence="7">Rubredoxin</fullName>
    </submittedName>
</protein>
<evidence type="ECO:0000256" key="2">
    <source>
        <dbReference type="ARBA" id="ARBA00022448"/>
    </source>
</evidence>
<dbReference type="InterPro" id="IPR050526">
    <property type="entry name" value="Rubredoxin_ET"/>
</dbReference>
<evidence type="ECO:0000256" key="1">
    <source>
        <dbReference type="ARBA" id="ARBA00001965"/>
    </source>
</evidence>
<dbReference type="PANTHER" id="PTHR47627:SF1">
    <property type="entry name" value="RUBREDOXIN-1-RELATED"/>
    <property type="match status" value="1"/>
</dbReference>
<dbReference type="Pfam" id="PF00301">
    <property type="entry name" value="Rubredoxin"/>
    <property type="match status" value="1"/>
</dbReference>
<dbReference type="PANTHER" id="PTHR47627">
    <property type="entry name" value="RUBREDOXIN"/>
    <property type="match status" value="1"/>
</dbReference>
<dbReference type="RefSeq" id="WP_182805917.1">
    <property type="nucleotide sequence ID" value="NZ_CP060007.1"/>
</dbReference>
<dbReference type="PROSITE" id="PS50903">
    <property type="entry name" value="RUBREDOXIN_LIKE"/>
    <property type="match status" value="1"/>
</dbReference>
<feature type="domain" description="Rubredoxin-like" evidence="6">
    <location>
        <begin position="437"/>
        <end position="488"/>
    </location>
</feature>
<keyword evidence="8" id="KW-1185">Reference proteome</keyword>
<evidence type="ECO:0000256" key="3">
    <source>
        <dbReference type="ARBA" id="ARBA00022723"/>
    </source>
</evidence>
<gene>
    <name evidence="7" type="ORF">H4075_08495</name>
</gene>
<evidence type="ECO:0000259" key="6">
    <source>
        <dbReference type="PROSITE" id="PS50903"/>
    </source>
</evidence>
<dbReference type="GO" id="GO:0005506">
    <property type="term" value="F:iron ion binding"/>
    <property type="evidence" value="ECO:0007669"/>
    <property type="project" value="InterPro"/>
</dbReference>
<comment type="cofactor">
    <cofactor evidence="1">
        <name>Fe(3+)</name>
        <dbReference type="ChEBI" id="CHEBI:29034"/>
    </cofactor>
</comment>
<dbReference type="InterPro" id="IPR024935">
    <property type="entry name" value="Rubredoxin_dom"/>
</dbReference>
<keyword evidence="2" id="KW-0813">Transport</keyword>